<feature type="repeat" description="ANK" evidence="3">
    <location>
        <begin position="1429"/>
        <end position="1465"/>
    </location>
</feature>
<organism evidence="6 7">
    <name type="scientific">Mytilus coruscus</name>
    <name type="common">Sea mussel</name>
    <dbReference type="NCBI Taxonomy" id="42192"/>
    <lineage>
        <taxon>Eukaryota</taxon>
        <taxon>Metazoa</taxon>
        <taxon>Spiralia</taxon>
        <taxon>Lophotrochozoa</taxon>
        <taxon>Mollusca</taxon>
        <taxon>Bivalvia</taxon>
        <taxon>Autobranchia</taxon>
        <taxon>Pteriomorphia</taxon>
        <taxon>Mytilida</taxon>
        <taxon>Mytiloidea</taxon>
        <taxon>Mytilidae</taxon>
        <taxon>Mytilinae</taxon>
        <taxon>Mytilus</taxon>
    </lineage>
</organism>
<dbReference type="Pfam" id="PF12796">
    <property type="entry name" value="Ank_2"/>
    <property type="match status" value="2"/>
</dbReference>
<dbReference type="SMART" id="SM00248">
    <property type="entry name" value="ANK"/>
    <property type="match status" value="27"/>
</dbReference>
<keyword evidence="7" id="KW-1185">Reference proteome</keyword>
<feature type="repeat" description="ANK" evidence="3">
    <location>
        <begin position="60"/>
        <end position="92"/>
    </location>
</feature>
<dbReference type="EMBL" id="CACVKT020002575">
    <property type="protein sequence ID" value="CAC5378570.1"/>
    <property type="molecule type" value="Genomic_DNA"/>
</dbReference>
<feature type="repeat" description="ANK" evidence="3">
    <location>
        <begin position="469"/>
        <end position="507"/>
    </location>
</feature>
<dbReference type="SMART" id="SM00969">
    <property type="entry name" value="SOCS_box"/>
    <property type="match status" value="1"/>
</dbReference>
<name>A0A6J8B5G3_MYTCO</name>
<evidence type="ECO:0000313" key="6">
    <source>
        <dbReference type="EMBL" id="CAC5378570.1"/>
    </source>
</evidence>
<sequence length="1747" mass="195537">MNKPNDENAYPLESLLKCYPSGNSYYSGRRLLSDSSSGTIESFLSKMLENGADPNCNRNGKSSPLVIAIERGLEKVVTLLIDKGADVLYKDAKDETPFNACLKLISTNRDYIMEALIDNGIPLNDMCSDGGYPLILVLERKFDNSVVEMMLEKGANPNLVTPGKSSALMLAIERGCFEVSCDLMKAGADVNYTNDTGETVFGLFALKVKENLGKHLDKSQSTEITNKESRTTVFKSFIEFGVEIDKPTKSKIHPLLVAVWLCSEEIVNTILDRGTTVDDDRFVSILGAAIRRDQTEIAKLMLKSRHCVNHPIELRRQNAPVDECSGAKYTKISSSASVVSESPSNSIKDTVLTLVLRDMPELSSDQKEQFVKLLLEYKADPNLVEDGRNSPLLLAVALGAPKIVKALLDAKANVNHKGVQHYTPLHIHFEVLKRNDTKTTLIANNSNDQNLILDILLQAGASLETKTVHGDMPIHIAIRYRLRNNEKYLDNIRILLKYSTDVNFPDRQKIYPLNVAAKCCTRDIIIKMMSLGADIASKDSDGNTALHYHMEAKPFDRDIMSALLNFGAEMNAINNIGETVLMRHIRQFNQTSTPDTVQFLLDNGADPNICDKEGNSTLMEAINHDFYSAVKILVQHKANINHVGKDGNTALHLCLLKGPLQYDSAKDVRLNPFCHELSNVAVNKESVTADHKRKRSYLQDNSIKFAKMSDILGVQKRRIVHSVGLNEPPKKAPDQLPSPETKMKENNDNVNQNKETERGYRELTQIIDILISNKANVNLNKEGCDSPLILSVRTENFEVVKRVLKANPNMFHYGKNNLTAIEICLTVAADLGLTKREPVLTKDEVLGTLTKRRLECLKELLEHADIGERKEHTFYQLLNFLSRRYNLEETLLTNICSQLLETEDRVNVNFAEDGDDSPLIFFCKRRVVAVVEKLLGCNADVNYAGKGGATVLHHVIDMRDETTAIPMFNCILTANPMLDRKDFKGQTALDKAMHVFCNNKCSYVKENNPGNNFLMTFIQRLLDDGAVPDHDKLGKVLMKCAQLGDFKAMESLICHGAQLDYRNMSGQTVLHICWSESLYDALDFLKFYVQKGGVVHTKDRNGNLPLVSLLKEKCKDDRVDMVRITEIFQFMIESSIKSIDDGDDPYLLHTAVRHGLTRTATAILDARECATVENRAHETPLYIATTSCNRKELINLLLRNGADPNQHTSYKIPIVSAVKQCDVPTVSTLITAGATINVKDQFGRSLLHVLYSDESTQGYLYLMTKLLLENGIDVNATDEFGRSALFTLLKYTTEDYIFHSSYNKNHNEGRENMVSMLVGHGLDVNLVDDSDNSALDTVCSSGKKPKAGIALLNAGANPRSNCLVNAIGSYTVKSPVSVEFIDLLLQKGCDPNKLNGDSSNLIHVTKKGEKCLVETLLKHGADVNFRNLRKKSALHFACELDTSNCRDDIVQLLIKNGASLNIQTSAGERPLDILVTKMVKDVGYHAIADVTGLCIQTEIDLSSFNRLVCGGSQLGSVETTGSTDIERRDIFSAQSMLFLAVRDKKLTEYSALQTLLKNGFFKAAECLIRCGWEFEKEKWFQNFDFASLDLSNIDMQGESYKIIEIHNAKSELQTLIQSTQSELKSLAHHCRHVIRRQLVKASTGSEIESKIEVLPVPTKIKSYLKFVDYCHKTEIFQLEKIARARTFYGNPFNLFQSTFHNQFYVPTYSFDMDSDDGRISYEPDYYDDSDDFVYLHAGNHSDDEYSF</sequence>
<gene>
    <name evidence="6" type="ORF">MCOR_14756</name>
</gene>
<dbReference type="Proteomes" id="UP000507470">
    <property type="component" value="Unassembled WGS sequence"/>
</dbReference>
<dbReference type="Gene3D" id="1.10.750.20">
    <property type="entry name" value="SOCS box"/>
    <property type="match status" value="1"/>
</dbReference>
<evidence type="ECO:0000259" key="5">
    <source>
        <dbReference type="PROSITE" id="PS50225"/>
    </source>
</evidence>
<keyword evidence="2 3" id="KW-0040">ANK repeat</keyword>
<accession>A0A6J8B5G3</accession>
<dbReference type="OrthoDB" id="6098025at2759"/>
<evidence type="ECO:0000256" key="4">
    <source>
        <dbReference type="SAM" id="MobiDB-lite"/>
    </source>
</evidence>
<dbReference type="PROSITE" id="PS50297">
    <property type="entry name" value="ANK_REP_REGION"/>
    <property type="match status" value="3"/>
</dbReference>
<feature type="repeat" description="ANK" evidence="3">
    <location>
        <begin position="387"/>
        <end position="419"/>
    </location>
</feature>
<dbReference type="InterPro" id="IPR036036">
    <property type="entry name" value="SOCS_box-like_dom_sf"/>
</dbReference>
<dbReference type="Gene3D" id="1.25.40.20">
    <property type="entry name" value="Ankyrin repeat-containing domain"/>
    <property type="match status" value="8"/>
</dbReference>
<feature type="repeat" description="ANK" evidence="3">
    <location>
        <begin position="163"/>
        <end position="195"/>
    </location>
</feature>
<feature type="repeat" description="ANK" evidence="3">
    <location>
        <begin position="1242"/>
        <end position="1279"/>
    </location>
</feature>
<proteinExistence type="predicted"/>
<feature type="repeat" description="ANK" evidence="3">
    <location>
        <begin position="1176"/>
        <end position="1209"/>
    </location>
</feature>
<reference evidence="6 7" key="1">
    <citation type="submission" date="2020-06" db="EMBL/GenBank/DDBJ databases">
        <authorList>
            <person name="Li R."/>
            <person name="Bekaert M."/>
        </authorList>
    </citation>
    <scope>NUCLEOTIDE SEQUENCE [LARGE SCALE GENOMIC DNA]</scope>
    <source>
        <strain evidence="7">wild</strain>
    </source>
</reference>
<evidence type="ECO:0000313" key="7">
    <source>
        <dbReference type="Proteomes" id="UP000507470"/>
    </source>
</evidence>
<dbReference type="SUPFAM" id="SSF158235">
    <property type="entry name" value="SOCS box-like"/>
    <property type="match status" value="1"/>
</dbReference>
<dbReference type="InterPro" id="IPR001496">
    <property type="entry name" value="SOCS_box"/>
</dbReference>
<dbReference type="PROSITE" id="PS50225">
    <property type="entry name" value="SOCS"/>
    <property type="match status" value="1"/>
</dbReference>
<dbReference type="Pfam" id="PF13637">
    <property type="entry name" value="Ank_4"/>
    <property type="match status" value="1"/>
</dbReference>
<dbReference type="PROSITE" id="PS50088">
    <property type="entry name" value="ANK_REPEAT"/>
    <property type="match status" value="8"/>
</dbReference>
<protein>
    <submittedName>
        <fullName evidence="6">ANK</fullName>
    </submittedName>
</protein>
<evidence type="ECO:0000256" key="3">
    <source>
        <dbReference type="PROSITE-ProRule" id="PRU00023"/>
    </source>
</evidence>
<evidence type="ECO:0000256" key="2">
    <source>
        <dbReference type="ARBA" id="ARBA00023043"/>
    </source>
</evidence>
<feature type="region of interest" description="Disordered" evidence="4">
    <location>
        <begin position="724"/>
        <end position="751"/>
    </location>
</feature>
<dbReference type="Pfam" id="PF07525">
    <property type="entry name" value="SOCS_box"/>
    <property type="match status" value="1"/>
</dbReference>
<feature type="domain" description="SOCS box" evidence="5">
    <location>
        <begin position="1611"/>
        <end position="1670"/>
    </location>
</feature>
<dbReference type="Pfam" id="PF00023">
    <property type="entry name" value="Ank"/>
    <property type="match status" value="2"/>
</dbReference>
<dbReference type="InterPro" id="IPR036770">
    <property type="entry name" value="Ankyrin_rpt-contain_sf"/>
</dbReference>
<dbReference type="SUPFAM" id="SSF48403">
    <property type="entry name" value="Ankyrin repeat"/>
    <property type="match status" value="4"/>
</dbReference>
<evidence type="ECO:0000256" key="1">
    <source>
        <dbReference type="ARBA" id="ARBA00022737"/>
    </source>
</evidence>
<dbReference type="PANTHER" id="PTHR24126">
    <property type="entry name" value="ANKYRIN REPEAT, PH AND SEC7 DOMAIN CONTAINING PROTEIN SECG-RELATED"/>
    <property type="match status" value="1"/>
</dbReference>
<dbReference type="InterPro" id="IPR002110">
    <property type="entry name" value="Ankyrin_rpt"/>
</dbReference>
<dbReference type="CDD" id="cd03587">
    <property type="entry name" value="SOCS"/>
    <property type="match status" value="1"/>
</dbReference>
<dbReference type="GO" id="GO:0035556">
    <property type="term" value="P:intracellular signal transduction"/>
    <property type="evidence" value="ECO:0007669"/>
    <property type="project" value="InterPro"/>
</dbReference>
<keyword evidence="1" id="KW-0677">Repeat</keyword>
<feature type="repeat" description="ANK" evidence="3">
    <location>
        <begin position="541"/>
        <end position="575"/>
    </location>
</feature>